<sequence>MDRSRTTTGTRRRGRSLALLAVTQFVLVLDASIVGVAMPSIGAELTFAPDDLSWVANAYVLAFGGLLLLGGRAADLLGRRRMFVVGTALFAAASLAGALSVNASMLIGARAAQGIGAAIVAPAALSLLMTIFPAGPDRNKAMGVFGAVAGVGGAAGSILGGVLTEWLGWESTLLVNVPVGVVVIVLAYRLLPEASDPTARGFDLAGAATVTSGLTLLVYTLVNANHAGWLSTRTLGMGALALALLALFLVVETRSARPLVPIRIFRSAALRGANIMSALTAMGMFPLFFYLTFYMQQVLGYGPIAAGLAQLPLALSIGATAGGASALIARIGIRTTMASGLLITAVGLAWFSRMSADGSFLADVLGPSLVIGVGSGLAFVTTTIAATSGTRPEQAGLASGLFATAQQFGGALALAIVVAIATARTTDVLNGGERVAAVALTEGYRVGMLLAAVVTAAAGLLSILVIPSGAATPSTDADAEPAVETPAEPAVA</sequence>
<dbReference type="Gene3D" id="1.20.1720.10">
    <property type="entry name" value="Multidrug resistance protein D"/>
    <property type="match status" value="1"/>
</dbReference>
<feature type="region of interest" description="Disordered" evidence="7">
    <location>
        <begin position="473"/>
        <end position="492"/>
    </location>
</feature>
<dbReference type="InterPro" id="IPR011701">
    <property type="entry name" value="MFS"/>
</dbReference>
<evidence type="ECO:0000259" key="9">
    <source>
        <dbReference type="PROSITE" id="PS50850"/>
    </source>
</evidence>
<evidence type="ECO:0000313" key="10">
    <source>
        <dbReference type="EMBL" id="GIJ60068.1"/>
    </source>
</evidence>
<dbReference type="PANTHER" id="PTHR42718:SF46">
    <property type="entry name" value="BLR6921 PROTEIN"/>
    <property type="match status" value="1"/>
</dbReference>
<feature type="transmembrane region" description="Helical" evidence="8">
    <location>
        <begin position="52"/>
        <end position="70"/>
    </location>
</feature>
<organism evidence="10 11">
    <name type="scientific">Virgisporangium aurantiacum</name>
    <dbReference type="NCBI Taxonomy" id="175570"/>
    <lineage>
        <taxon>Bacteria</taxon>
        <taxon>Bacillati</taxon>
        <taxon>Actinomycetota</taxon>
        <taxon>Actinomycetes</taxon>
        <taxon>Micromonosporales</taxon>
        <taxon>Micromonosporaceae</taxon>
        <taxon>Virgisporangium</taxon>
    </lineage>
</organism>
<evidence type="ECO:0000256" key="2">
    <source>
        <dbReference type="ARBA" id="ARBA00022448"/>
    </source>
</evidence>
<dbReference type="PROSITE" id="PS00216">
    <property type="entry name" value="SUGAR_TRANSPORT_1"/>
    <property type="match status" value="1"/>
</dbReference>
<keyword evidence="11" id="KW-1185">Reference proteome</keyword>
<accession>A0A8J3ZEY1</accession>
<dbReference type="GO" id="GO:0005886">
    <property type="term" value="C:plasma membrane"/>
    <property type="evidence" value="ECO:0007669"/>
    <property type="project" value="UniProtKB-SubCell"/>
</dbReference>
<dbReference type="PROSITE" id="PS50850">
    <property type="entry name" value="MFS"/>
    <property type="match status" value="1"/>
</dbReference>
<dbReference type="RefSeq" id="WP_204003857.1">
    <property type="nucleotide sequence ID" value="NZ_BOPG01000050.1"/>
</dbReference>
<evidence type="ECO:0000256" key="5">
    <source>
        <dbReference type="ARBA" id="ARBA00022989"/>
    </source>
</evidence>
<dbReference type="AlphaFoldDB" id="A0A8J3ZEY1"/>
<feature type="transmembrane region" description="Helical" evidence="8">
    <location>
        <begin position="173"/>
        <end position="191"/>
    </location>
</feature>
<comment type="subcellular location">
    <subcellularLocation>
        <location evidence="1">Cell membrane</location>
        <topology evidence="1">Multi-pass membrane protein</topology>
    </subcellularLocation>
</comment>
<feature type="transmembrane region" description="Helical" evidence="8">
    <location>
        <begin position="331"/>
        <end position="352"/>
    </location>
</feature>
<dbReference type="InterPro" id="IPR004638">
    <property type="entry name" value="EmrB-like"/>
</dbReference>
<evidence type="ECO:0000256" key="4">
    <source>
        <dbReference type="ARBA" id="ARBA00022692"/>
    </source>
</evidence>
<dbReference type="InterPro" id="IPR020846">
    <property type="entry name" value="MFS_dom"/>
</dbReference>
<evidence type="ECO:0000256" key="1">
    <source>
        <dbReference type="ARBA" id="ARBA00004651"/>
    </source>
</evidence>
<evidence type="ECO:0000256" key="6">
    <source>
        <dbReference type="ARBA" id="ARBA00023136"/>
    </source>
</evidence>
<evidence type="ECO:0000256" key="8">
    <source>
        <dbReference type="SAM" id="Phobius"/>
    </source>
</evidence>
<feature type="domain" description="Major facilitator superfamily (MFS) profile" evidence="9">
    <location>
        <begin position="16"/>
        <end position="470"/>
    </location>
</feature>
<gene>
    <name evidence="10" type="ORF">Vau01_075840</name>
</gene>
<feature type="transmembrane region" description="Helical" evidence="8">
    <location>
        <begin position="272"/>
        <end position="293"/>
    </location>
</feature>
<keyword evidence="2" id="KW-0813">Transport</keyword>
<feature type="transmembrane region" description="Helical" evidence="8">
    <location>
        <begin position="111"/>
        <end position="132"/>
    </location>
</feature>
<evidence type="ECO:0000256" key="3">
    <source>
        <dbReference type="ARBA" id="ARBA00022475"/>
    </source>
</evidence>
<reference evidence="10" key="1">
    <citation type="submission" date="2021-01" db="EMBL/GenBank/DDBJ databases">
        <title>Whole genome shotgun sequence of Virgisporangium aurantiacum NBRC 16421.</title>
        <authorList>
            <person name="Komaki H."/>
            <person name="Tamura T."/>
        </authorList>
    </citation>
    <scope>NUCLEOTIDE SEQUENCE</scope>
    <source>
        <strain evidence="10">NBRC 16421</strain>
    </source>
</reference>
<feature type="transmembrane region" description="Helical" evidence="8">
    <location>
        <begin position="234"/>
        <end position="251"/>
    </location>
</feature>
<keyword evidence="4 8" id="KW-0812">Transmembrane</keyword>
<feature type="transmembrane region" description="Helical" evidence="8">
    <location>
        <begin position="443"/>
        <end position="466"/>
    </location>
</feature>
<dbReference type="InterPro" id="IPR036259">
    <property type="entry name" value="MFS_trans_sf"/>
</dbReference>
<dbReference type="Pfam" id="PF07690">
    <property type="entry name" value="MFS_1"/>
    <property type="match status" value="1"/>
</dbReference>
<evidence type="ECO:0000256" key="7">
    <source>
        <dbReference type="SAM" id="MobiDB-lite"/>
    </source>
</evidence>
<name>A0A8J3ZEY1_9ACTN</name>
<feature type="compositionally biased region" description="Low complexity" evidence="7">
    <location>
        <begin position="480"/>
        <end position="492"/>
    </location>
</feature>
<dbReference type="CDD" id="cd17321">
    <property type="entry name" value="MFS_MMR_MDR_like"/>
    <property type="match status" value="1"/>
</dbReference>
<comment type="caution">
    <text evidence="10">The sequence shown here is derived from an EMBL/GenBank/DDBJ whole genome shotgun (WGS) entry which is preliminary data.</text>
</comment>
<keyword evidence="5 8" id="KW-1133">Transmembrane helix</keyword>
<dbReference type="SUPFAM" id="SSF103473">
    <property type="entry name" value="MFS general substrate transporter"/>
    <property type="match status" value="1"/>
</dbReference>
<feature type="transmembrane region" description="Helical" evidence="8">
    <location>
        <begin position="397"/>
        <end position="423"/>
    </location>
</feature>
<dbReference type="GO" id="GO:0022857">
    <property type="term" value="F:transmembrane transporter activity"/>
    <property type="evidence" value="ECO:0007669"/>
    <property type="project" value="InterPro"/>
</dbReference>
<keyword evidence="3" id="KW-1003">Cell membrane</keyword>
<feature type="transmembrane region" description="Helical" evidence="8">
    <location>
        <begin position="82"/>
        <end position="105"/>
    </location>
</feature>
<dbReference type="InterPro" id="IPR005829">
    <property type="entry name" value="Sugar_transporter_CS"/>
</dbReference>
<proteinExistence type="predicted"/>
<dbReference type="Gene3D" id="1.20.1250.20">
    <property type="entry name" value="MFS general substrate transporter like domains"/>
    <property type="match status" value="1"/>
</dbReference>
<dbReference type="NCBIfam" id="TIGR00711">
    <property type="entry name" value="efflux_EmrB"/>
    <property type="match status" value="1"/>
</dbReference>
<dbReference type="EMBL" id="BOPG01000050">
    <property type="protein sequence ID" value="GIJ60068.1"/>
    <property type="molecule type" value="Genomic_DNA"/>
</dbReference>
<protein>
    <submittedName>
        <fullName evidence="10">MFS transporter</fullName>
    </submittedName>
</protein>
<dbReference type="PANTHER" id="PTHR42718">
    <property type="entry name" value="MAJOR FACILITATOR SUPERFAMILY MULTIDRUG TRANSPORTER MFSC"/>
    <property type="match status" value="1"/>
</dbReference>
<feature type="transmembrane region" description="Helical" evidence="8">
    <location>
        <begin position="364"/>
        <end position="385"/>
    </location>
</feature>
<feature type="transmembrane region" description="Helical" evidence="8">
    <location>
        <begin position="203"/>
        <end position="222"/>
    </location>
</feature>
<keyword evidence="6 8" id="KW-0472">Membrane</keyword>
<feature type="transmembrane region" description="Helical" evidence="8">
    <location>
        <begin position="144"/>
        <end position="167"/>
    </location>
</feature>
<dbReference type="PRINTS" id="PR01036">
    <property type="entry name" value="TCRTETB"/>
</dbReference>
<evidence type="ECO:0000313" key="11">
    <source>
        <dbReference type="Proteomes" id="UP000612585"/>
    </source>
</evidence>
<dbReference type="Proteomes" id="UP000612585">
    <property type="component" value="Unassembled WGS sequence"/>
</dbReference>